<protein>
    <recommendedName>
        <fullName evidence="1">Thioesterase domain-containing protein</fullName>
    </recommendedName>
</protein>
<dbReference type="SUPFAM" id="SSF54637">
    <property type="entry name" value="Thioesterase/thiol ester dehydrase-isomerase"/>
    <property type="match status" value="1"/>
</dbReference>
<dbReference type="Proteomes" id="UP001320245">
    <property type="component" value="Unassembled WGS sequence"/>
</dbReference>
<dbReference type="InterPro" id="IPR052061">
    <property type="entry name" value="PTE-AB_protein"/>
</dbReference>
<dbReference type="CDD" id="cd03443">
    <property type="entry name" value="PaaI_thioesterase"/>
    <property type="match status" value="1"/>
</dbReference>
<dbReference type="Gene3D" id="3.10.129.10">
    <property type="entry name" value="Hotdog Thioesterase"/>
    <property type="match status" value="1"/>
</dbReference>
<sequence length="197" mass="21526">MAAIISEAASVDDVQHFKSIPWCAKHLATPDLILMRPWSRTLGQGLKDSLFSVTLNTPYTVASILTLYPDPDAAGSADPQSPVEEIKTLISLGPLISGFAGVCHGGIVMAILDEVLSTLLQINRQRGVIKARNTKLMTAYLNTTFLRPVEVPGTYLVRSRLQKVEGRKAFGTVWFEDENGVKLATADGLFVMIREKL</sequence>
<feature type="domain" description="Thioesterase" evidence="1">
    <location>
        <begin position="101"/>
        <end position="182"/>
    </location>
</feature>
<evidence type="ECO:0000259" key="1">
    <source>
        <dbReference type="Pfam" id="PF03061"/>
    </source>
</evidence>
<accession>A0AAN9UCN8</accession>
<reference evidence="2 3" key="1">
    <citation type="journal article" date="2023" name="PLoS ONE">
        <title>Cytospora paraplurivora sp. nov. isolated from orchards with fruit tree decline syndrome in Ontario, Canada.</title>
        <authorList>
            <person name="Ilyukhin E."/>
            <person name="Nguyen H.D.T."/>
            <person name="Castle A.J."/>
            <person name="Ellouze W."/>
        </authorList>
    </citation>
    <scope>NUCLEOTIDE SEQUENCE [LARGE SCALE GENOMIC DNA]</scope>
    <source>
        <strain evidence="2 3">FDS-564</strain>
    </source>
</reference>
<dbReference type="PANTHER" id="PTHR47260">
    <property type="entry name" value="UPF0644 PROTEIN PB2B4.06"/>
    <property type="match status" value="1"/>
</dbReference>
<evidence type="ECO:0000313" key="3">
    <source>
        <dbReference type="Proteomes" id="UP001320245"/>
    </source>
</evidence>
<dbReference type="Pfam" id="PF03061">
    <property type="entry name" value="4HBT"/>
    <property type="match status" value="1"/>
</dbReference>
<dbReference type="EMBL" id="JAJSPL020000007">
    <property type="protein sequence ID" value="KAK7745839.1"/>
    <property type="molecule type" value="Genomic_DNA"/>
</dbReference>
<comment type="caution">
    <text evidence="2">The sequence shown here is derived from an EMBL/GenBank/DDBJ whole genome shotgun (WGS) entry which is preliminary data.</text>
</comment>
<gene>
    <name evidence="2" type="ORF">SLS53_002557</name>
</gene>
<dbReference type="InterPro" id="IPR029069">
    <property type="entry name" value="HotDog_dom_sf"/>
</dbReference>
<dbReference type="PANTHER" id="PTHR47260:SF6">
    <property type="entry name" value="THIOESTERASE DOMAIN-CONTAINING PROTEIN"/>
    <property type="match status" value="1"/>
</dbReference>
<dbReference type="AlphaFoldDB" id="A0AAN9UCN8"/>
<proteinExistence type="predicted"/>
<organism evidence="2 3">
    <name type="scientific">Cytospora paraplurivora</name>
    <dbReference type="NCBI Taxonomy" id="2898453"/>
    <lineage>
        <taxon>Eukaryota</taxon>
        <taxon>Fungi</taxon>
        <taxon>Dikarya</taxon>
        <taxon>Ascomycota</taxon>
        <taxon>Pezizomycotina</taxon>
        <taxon>Sordariomycetes</taxon>
        <taxon>Sordariomycetidae</taxon>
        <taxon>Diaporthales</taxon>
        <taxon>Cytosporaceae</taxon>
        <taxon>Cytospora</taxon>
    </lineage>
</organism>
<keyword evidence="3" id="KW-1185">Reference proteome</keyword>
<evidence type="ECO:0000313" key="2">
    <source>
        <dbReference type="EMBL" id="KAK7745839.1"/>
    </source>
</evidence>
<dbReference type="InterPro" id="IPR006683">
    <property type="entry name" value="Thioestr_dom"/>
</dbReference>
<name>A0AAN9UCN8_9PEZI</name>